<keyword evidence="7 8" id="KW-0472">Membrane</keyword>
<feature type="transmembrane region" description="Helical" evidence="8">
    <location>
        <begin position="138"/>
        <end position="156"/>
    </location>
</feature>
<feature type="transmembrane region" description="Helical" evidence="8">
    <location>
        <begin position="34"/>
        <end position="54"/>
    </location>
</feature>
<evidence type="ECO:0000313" key="9">
    <source>
        <dbReference type="EMBL" id="MDC4239036.1"/>
    </source>
</evidence>
<evidence type="ECO:0000256" key="7">
    <source>
        <dbReference type="ARBA" id="ARBA00023136"/>
    </source>
</evidence>
<evidence type="ECO:0000256" key="8">
    <source>
        <dbReference type="SAM" id="Phobius"/>
    </source>
</evidence>
<feature type="transmembrane region" description="Helical" evidence="8">
    <location>
        <begin position="61"/>
        <end position="82"/>
    </location>
</feature>
<evidence type="ECO:0000256" key="3">
    <source>
        <dbReference type="ARBA" id="ARBA00022448"/>
    </source>
</evidence>
<evidence type="ECO:0000256" key="1">
    <source>
        <dbReference type="ARBA" id="ARBA00004651"/>
    </source>
</evidence>
<protein>
    <submittedName>
        <fullName evidence="9">Purine permease</fullName>
    </submittedName>
</protein>
<proteinExistence type="inferred from homology"/>
<comment type="similarity">
    <text evidence="2">Belongs to the nucleobase:cation symporter-2 (NCS2) (TC 2.A.40) family.</text>
</comment>
<dbReference type="InterPro" id="IPR006043">
    <property type="entry name" value="NCS2"/>
</dbReference>
<feature type="transmembrane region" description="Helical" evidence="8">
    <location>
        <begin position="325"/>
        <end position="347"/>
    </location>
</feature>
<accession>A0A9X3XIN1</accession>
<feature type="transmembrane region" description="Helical" evidence="8">
    <location>
        <begin position="113"/>
        <end position="132"/>
    </location>
</feature>
<dbReference type="PANTHER" id="PTHR42810">
    <property type="entry name" value="PURINE PERMEASE C1399.01C-RELATED"/>
    <property type="match status" value="1"/>
</dbReference>
<gene>
    <name evidence="9" type="ORF">NE398_02470</name>
</gene>
<evidence type="ECO:0000256" key="2">
    <source>
        <dbReference type="ARBA" id="ARBA00008821"/>
    </source>
</evidence>
<dbReference type="InterPro" id="IPR006042">
    <property type="entry name" value="Xan_ur_permease"/>
</dbReference>
<dbReference type="PANTHER" id="PTHR42810:SF2">
    <property type="entry name" value="PURINE PERMEASE C1399.01C-RELATED"/>
    <property type="match status" value="1"/>
</dbReference>
<dbReference type="Proteomes" id="UP001141183">
    <property type="component" value="Unassembled WGS sequence"/>
</dbReference>
<dbReference type="RefSeq" id="WP_195959566.1">
    <property type="nucleotide sequence ID" value="NZ_JADPFN010000003.1"/>
</dbReference>
<dbReference type="PROSITE" id="PS01116">
    <property type="entry name" value="XANTH_URACIL_PERMASE"/>
    <property type="match status" value="1"/>
</dbReference>
<sequence length="451" mass="46958">MLQLGKNKTGSTSIFDLDGVPSLKKTMPLSLQHLLAMIVGNVTPALIVAGATGLGVSDTTLLVQASFFLAGIATLIQLYPLWKIGSGLPMVIGVSFTYVPTLTAIGMSYGIEAIFGAQLVGGFVAILFGAFLKPMRKLFPPLVAGTVVFSIGLSLYPTAIRYMAGGSGVSDFGSPINWGIAILTLIVVIFCNHFTKGYAKLASILIGIVVGYVFSVALGRVDFTPIMEASWIQMPTPMHFGIKFVPSAIISISVIYIVNSVEAVGDLSAITEGGLGRDAKDTEISGGIIASGIASVIGVFFGGLPTATYSQNVGIVAMTKVISKFVVAIAALFMLIAGFIPKFGALITTIPQSVLGGATVIVFAMITMTGIKIIIKDELSSRNVSIVGLSVALGMGVTQVPGVLDAFPSGVGMVFGSSPVVITTIVVILLNSILPKQTIEDEENERNKIEG</sequence>
<feature type="transmembrane region" description="Helical" evidence="8">
    <location>
        <begin position="353"/>
        <end position="374"/>
    </location>
</feature>
<organism evidence="9 10">
    <name type="scientific">Clostridium tertium</name>
    <dbReference type="NCBI Taxonomy" id="1559"/>
    <lineage>
        <taxon>Bacteria</taxon>
        <taxon>Bacillati</taxon>
        <taxon>Bacillota</taxon>
        <taxon>Clostridia</taxon>
        <taxon>Eubacteriales</taxon>
        <taxon>Clostridiaceae</taxon>
        <taxon>Clostridium</taxon>
    </lineage>
</organism>
<feature type="transmembrane region" description="Helical" evidence="8">
    <location>
        <begin position="88"/>
        <end position="106"/>
    </location>
</feature>
<keyword evidence="6 8" id="KW-1133">Transmembrane helix</keyword>
<feature type="transmembrane region" description="Helical" evidence="8">
    <location>
        <begin position="201"/>
        <end position="219"/>
    </location>
</feature>
<dbReference type="GO" id="GO:0042907">
    <property type="term" value="F:xanthine transmembrane transporter activity"/>
    <property type="evidence" value="ECO:0007669"/>
    <property type="project" value="TreeGrafter"/>
</dbReference>
<keyword evidence="4" id="KW-1003">Cell membrane</keyword>
<evidence type="ECO:0000256" key="4">
    <source>
        <dbReference type="ARBA" id="ARBA00022475"/>
    </source>
</evidence>
<feature type="transmembrane region" description="Helical" evidence="8">
    <location>
        <begin position="284"/>
        <end position="304"/>
    </location>
</feature>
<keyword evidence="3" id="KW-0813">Transport</keyword>
<evidence type="ECO:0000313" key="10">
    <source>
        <dbReference type="Proteomes" id="UP001141183"/>
    </source>
</evidence>
<dbReference type="GO" id="GO:0005886">
    <property type="term" value="C:plasma membrane"/>
    <property type="evidence" value="ECO:0007669"/>
    <property type="project" value="UniProtKB-SubCell"/>
</dbReference>
<comment type="caution">
    <text evidence="9">The sequence shown here is derived from an EMBL/GenBank/DDBJ whole genome shotgun (WGS) entry which is preliminary data.</text>
</comment>
<reference evidence="9" key="1">
    <citation type="submission" date="2022-05" db="EMBL/GenBank/DDBJ databases">
        <title>Draft genome sequence of Clostridium tertium strain CP3 isolated from Peru.</title>
        <authorList>
            <person name="Hurtado R."/>
            <person name="Lima L."/>
            <person name="Sousa T."/>
            <person name="Jaiswal A.K."/>
            <person name="Tiwari S."/>
            <person name="Maturrano L."/>
            <person name="Brenig B."/>
            <person name="Azevedo V."/>
        </authorList>
    </citation>
    <scope>NUCLEOTIDE SEQUENCE</scope>
    <source>
        <strain evidence="9">CP3</strain>
    </source>
</reference>
<dbReference type="NCBIfam" id="TIGR03173">
    <property type="entry name" value="pbuX"/>
    <property type="match status" value="1"/>
</dbReference>
<feature type="transmembrane region" description="Helical" evidence="8">
    <location>
        <begin position="410"/>
        <end position="430"/>
    </location>
</feature>
<feature type="transmembrane region" description="Helical" evidence="8">
    <location>
        <begin position="176"/>
        <end position="195"/>
    </location>
</feature>
<evidence type="ECO:0000256" key="5">
    <source>
        <dbReference type="ARBA" id="ARBA00022692"/>
    </source>
</evidence>
<name>A0A9X3XIN1_9CLOT</name>
<dbReference type="EMBL" id="JAMRYU010000002">
    <property type="protein sequence ID" value="MDC4239036.1"/>
    <property type="molecule type" value="Genomic_DNA"/>
</dbReference>
<keyword evidence="5 8" id="KW-0812">Transmembrane</keyword>
<dbReference type="AlphaFoldDB" id="A0A9X3XIN1"/>
<dbReference type="Pfam" id="PF00860">
    <property type="entry name" value="Xan_ur_permease"/>
    <property type="match status" value="1"/>
</dbReference>
<comment type="subcellular location">
    <subcellularLocation>
        <location evidence="1">Cell membrane</location>
        <topology evidence="1">Multi-pass membrane protein</topology>
    </subcellularLocation>
</comment>
<keyword evidence="10" id="KW-1185">Reference proteome</keyword>
<dbReference type="NCBIfam" id="NF037981">
    <property type="entry name" value="NCS2_1"/>
    <property type="match status" value="1"/>
</dbReference>
<feature type="transmembrane region" description="Helical" evidence="8">
    <location>
        <begin position="240"/>
        <end position="258"/>
    </location>
</feature>
<evidence type="ECO:0000256" key="6">
    <source>
        <dbReference type="ARBA" id="ARBA00022989"/>
    </source>
</evidence>
<dbReference type="InterPro" id="IPR017588">
    <property type="entry name" value="UacT-like"/>
</dbReference>
<dbReference type="NCBIfam" id="TIGR00801">
    <property type="entry name" value="ncs2"/>
    <property type="match status" value="1"/>
</dbReference>